<feature type="transmembrane region" description="Helical" evidence="8">
    <location>
        <begin position="347"/>
        <end position="371"/>
    </location>
</feature>
<dbReference type="AlphaFoldDB" id="A0A4R2LEF5"/>
<feature type="domain" description="Glycosyltransferase RgtA/B/C/D-like" evidence="9">
    <location>
        <begin position="60"/>
        <end position="218"/>
    </location>
</feature>
<feature type="transmembrane region" description="Helical" evidence="8">
    <location>
        <begin position="156"/>
        <end position="173"/>
    </location>
</feature>
<dbReference type="PANTHER" id="PTHR33908:SF3">
    <property type="entry name" value="UNDECAPRENYL PHOSPHATE-ALPHA-4-AMINO-4-DEOXY-L-ARABINOSE ARABINOSYL TRANSFERASE"/>
    <property type="match status" value="1"/>
</dbReference>
<dbReference type="Proteomes" id="UP000295765">
    <property type="component" value="Unassembled WGS sequence"/>
</dbReference>
<evidence type="ECO:0000256" key="7">
    <source>
        <dbReference type="ARBA" id="ARBA00023136"/>
    </source>
</evidence>
<name>A0A4R2LEF5_9GAMM</name>
<evidence type="ECO:0000256" key="1">
    <source>
        <dbReference type="ARBA" id="ARBA00004651"/>
    </source>
</evidence>
<keyword evidence="7 8" id="KW-0472">Membrane</keyword>
<organism evidence="10 11">
    <name type="scientific">Plasticicumulans lactativorans</name>
    <dbReference type="NCBI Taxonomy" id="1133106"/>
    <lineage>
        <taxon>Bacteria</taxon>
        <taxon>Pseudomonadati</taxon>
        <taxon>Pseudomonadota</taxon>
        <taxon>Gammaproteobacteria</taxon>
        <taxon>Candidatus Competibacteraceae</taxon>
        <taxon>Plasticicumulans</taxon>
    </lineage>
</organism>
<keyword evidence="3" id="KW-0328">Glycosyltransferase</keyword>
<keyword evidence="6 8" id="KW-1133">Transmembrane helix</keyword>
<dbReference type="PANTHER" id="PTHR33908">
    <property type="entry name" value="MANNOSYLTRANSFERASE YKCB-RELATED"/>
    <property type="match status" value="1"/>
</dbReference>
<evidence type="ECO:0000313" key="11">
    <source>
        <dbReference type="Proteomes" id="UP000295765"/>
    </source>
</evidence>
<dbReference type="GO" id="GO:0016763">
    <property type="term" value="F:pentosyltransferase activity"/>
    <property type="evidence" value="ECO:0007669"/>
    <property type="project" value="TreeGrafter"/>
</dbReference>
<feature type="transmembrane region" description="Helical" evidence="8">
    <location>
        <begin position="64"/>
        <end position="82"/>
    </location>
</feature>
<keyword evidence="5 8" id="KW-0812">Transmembrane</keyword>
<evidence type="ECO:0000256" key="4">
    <source>
        <dbReference type="ARBA" id="ARBA00022679"/>
    </source>
</evidence>
<dbReference type="GO" id="GO:0010041">
    <property type="term" value="P:response to iron(III) ion"/>
    <property type="evidence" value="ECO:0007669"/>
    <property type="project" value="TreeGrafter"/>
</dbReference>
<comment type="caution">
    <text evidence="10">The sequence shown here is derived from an EMBL/GenBank/DDBJ whole genome shotgun (WGS) entry which is preliminary data.</text>
</comment>
<feature type="transmembrane region" description="Helical" evidence="8">
    <location>
        <begin position="383"/>
        <end position="402"/>
    </location>
</feature>
<evidence type="ECO:0000256" key="5">
    <source>
        <dbReference type="ARBA" id="ARBA00022692"/>
    </source>
</evidence>
<feature type="transmembrane region" description="Helical" evidence="8">
    <location>
        <begin position="296"/>
        <end position="312"/>
    </location>
</feature>
<evidence type="ECO:0000259" key="9">
    <source>
        <dbReference type="Pfam" id="PF13231"/>
    </source>
</evidence>
<dbReference type="InterPro" id="IPR038731">
    <property type="entry name" value="RgtA/B/C-like"/>
</dbReference>
<accession>A0A4R2LEF5</accession>
<dbReference type="RefSeq" id="WP_132538724.1">
    <property type="nucleotide sequence ID" value="NZ_SLWY01000003.1"/>
</dbReference>
<evidence type="ECO:0000256" key="8">
    <source>
        <dbReference type="SAM" id="Phobius"/>
    </source>
</evidence>
<feature type="transmembrane region" description="Helical" evidence="8">
    <location>
        <begin position="118"/>
        <end position="149"/>
    </location>
</feature>
<keyword evidence="11" id="KW-1185">Reference proteome</keyword>
<feature type="transmembrane region" description="Helical" evidence="8">
    <location>
        <begin position="258"/>
        <end position="275"/>
    </location>
</feature>
<keyword evidence="4 10" id="KW-0808">Transferase</keyword>
<keyword evidence="2" id="KW-1003">Cell membrane</keyword>
<evidence type="ECO:0000256" key="2">
    <source>
        <dbReference type="ARBA" id="ARBA00022475"/>
    </source>
</evidence>
<protein>
    <submittedName>
        <fullName evidence="10">4-amino-4-deoxy-L-arabinose transferase-like glycosyltransferase</fullName>
    </submittedName>
</protein>
<feature type="transmembrane region" description="Helical" evidence="8">
    <location>
        <begin position="89"/>
        <end position="106"/>
    </location>
</feature>
<dbReference type="EMBL" id="SLWY01000003">
    <property type="protein sequence ID" value="TCO83046.1"/>
    <property type="molecule type" value="Genomic_DNA"/>
</dbReference>
<reference evidence="10 11" key="1">
    <citation type="submission" date="2019-03" db="EMBL/GenBank/DDBJ databases">
        <title>Genomic Encyclopedia of Type Strains, Phase IV (KMG-IV): sequencing the most valuable type-strain genomes for metagenomic binning, comparative biology and taxonomic classification.</title>
        <authorList>
            <person name="Goeker M."/>
        </authorList>
    </citation>
    <scope>NUCLEOTIDE SEQUENCE [LARGE SCALE GENOMIC DNA]</scope>
    <source>
        <strain evidence="10 11">DSM 25287</strain>
    </source>
</reference>
<gene>
    <name evidence="10" type="ORF">EV699_10391</name>
</gene>
<dbReference type="GO" id="GO:0009103">
    <property type="term" value="P:lipopolysaccharide biosynthetic process"/>
    <property type="evidence" value="ECO:0007669"/>
    <property type="project" value="TreeGrafter"/>
</dbReference>
<proteinExistence type="predicted"/>
<evidence type="ECO:0000256" key="6">
    <source>
        <dbReference type="ARBA" id="ARBA00022989"/>
    </source>
</evidence>
<evidence type="ECO:0000256" key="3">
    <source>
        <dbReference type="ARBA" id="ARBA00022676"/>
    </source>
</evidence>
<sequence>MRTLLQRLAPLVALAALVAVGLVCRGPVPIDETRYTAVAWEMWLRGDVLVPHLNGAPYSHKPPLLFWLINALWAWLGVHDWVPRLVPALAAAASLLLTGTLARTLWPDDPGTRVRAPWLLLGSLYVALFATFLMFDLLMTACVLVGLIGLARAWRAWRGGWTLFALGIGFGVLTKGPAVLVYLLPAALAAPWWATAPRPLAWRRWYRALGLAVLAGAALALAWAIPAAVLGGEEYRHAILWGQTAGRMVKSFAHQRPWWWYLPVLPAILLPWALWPRFWQALLGRLRAGLGAGERFCLAWLLPGLLVFSAISGKQVHYLLPLLPAVALLIARGLGDLEPAGPLAARIGAWLLVLPYALLGVALALAPLLAVRQGWPAWVGEVSPLWGVLLAAVALAWPWLLARGDAVPRLPLLTVLCGVLVYAGPIRAAAPTLDGAPLAARIGERQQAGQPVAHPGKYHGEFQFAGRLAAPLVLIPSGGELDWARAHPDGALVLRHTRLSPEQRAAARYTQPYRQRHAVLWDARTLLEHPEFLAGEDAPVDAADDTE</sequence>
<feature type="transmembrane region" description="Helical" evidence="8">
    <location>
        <begin position="318"/>
        <end position="335"/>
    </location>
</feature>
<comment type="subcellular location">
    <subcellularLocation>
        <location evidence="1">Cell membrane</location>
        <topology evidence="1">Multi-pass membrane protein</topology>
    </subcellularLocation>
</comment>
<feature type="transmembrane region" description="Helical" evidence="8">
    <location>
        <begin position="208"/>
        <end position="230"/>
    </location>
</feature>
<dbReference type="Pfam" id="PF13231">
    <property type="entry name" value="PMT_2"/>
    <property type="match status" value="1"/>
</dbReference>
<dbReference type="InterPro" id="IPR050297">
    <property type="entry name" value="LipidA_mod_glycosyltrf_83"/>
</dbReference>
<dbReference type="OrthoDB" id="9775035at2"/>
<dbReference type="GO" id="GO:0005886">
    <property type="term" value="C:plasma membrane"/>
    <property type="evidence" value="ECO:0007669"/>
    <property type="project" value="UniProtKB-SubCell"/>
</dbReference>
<evidence type="ECO:0000313" key="10">
    <source>
        <dbReference type="EMBL" id="TCO83046.1"/>
    </source>
</evidence>